<evidence type="ECO:0000313" key="1">
    <source>
        <dbReference type="EMBL" id="TWI12453.1"/>
    </source>
</evidence>
<name>A0A562LY21_9SPHI</name>
<comment type="caution">
    <text evidence="1">The sequence shown here is derived from an EMBL/GenBank/DDBJ whole genome shotgun (WGS) entry which is preliminary data.</text>
</comment>
<evidence type="ECO:0000313" key="2">
    <source>
        <dbReference type="Proteomes" id="UP000315908"/>
    </source>
</evidence>
<dbReference type="EMBL" id="VLKR01000067">
    <property type="protein sequence ID" value="TWI12453.1"/>
    <property type="molecule type" value="Genomic_DNA"/>
</dbReference>
<proteinExistence type="predicted"/>
<protein>
    <submittedName>
        <fullName evidence="1">Uncharacterized protein</fullName>
    </submittedName>
</protein>
<reference evidence="1 2" key="1">
    <citation type="journal article" date="2015" name="Stand. Genomic Sci.">
        <title>Genomic Encyclopedia of Bacterial and Archaeal Type Strains, Phase III: the genomes of soil and plant-associated and newly described type strains.</title>
        <authorList>
            <person name="Whitman W.B."/>
            <person name="Woyke T."/>
            <person name="Klenk H.P."/>
            <person name="Zhou Y."/>
            <person name="Lilburn T.G."/>
            <person name="Beck B.J."/>
            <person name="De Vos P."/>
            <person name="Vandamme P."/>
            <person name="Eisen J.A."/>
            <person name="Garrity G."/>
            <person name="Hugenholtz P."/>
            <person name="Kyrpides N.C."/>
        </authorList>
    </citation>
    <scope>NUCLEOTIDE SEQUENCE [LARGE SCALE GENOMIC DNA]</scope>
    <source>
        <strain evidence="1 2">CGMCC 1.6855</strain>
    </source>
</reference>
<dbReference type="RefSeq" id="WP_145331501.1">
    <property type="nucleotide sequence ID" value="NZ_VLKR01000067.1"/>
</dbReference>
<organism evidence="1 2">
    <name type="scientific">Sphingobacterium siyangense</name>
    <dbReference type="NCBI Taxonomy" id="459529"/>
    <lineage>
        <taxon>Bacteria</taxon>
        <taxon>Pseudomonadati</taxon>
        <taxon>Bacteroidota</taxon>
        <taxon>Sphingobacteriia</taxon>
        <taxon>Sphingobacteriales</taxon>
        <taxon>Sphingobacteriaceae</taxon>
        <taxon>Sphingobacterium</taxon>
    </lineage>
</organism>
<sequence length="134" mass="15681">MMSYLHKVKPVDQRFHEWVDNINKTERIDKSIIAFNFGLFESEEGFTMYLTGSKTFDKDDDDWATNIDFEPKQKYFSFGPEFLKDKDWQDILKYAESLVQSYVKSEDFKTSVFAQAIAITVGFDDGELTIIKSQ</sequence>
<dbReference type="OrthoDB" id="8913322at2"/>
<accession>A0A562LY21</accession>
<gene>
    <name evidence="1" type="ORF">IQ31_05593</name>
</gene>
<dbReference type="AlphaFoldDB" id="A0A562LY21"/>
<dbReference type="Proteomes" id="UP000315908">
    <property type="component" value="Unassembled WGS sequence"/>
</dbReference>